<dbReference type="AlphaFoldDB" id="A0A8D2AE68"/>
<sequence length="145" mass="14162">MALDFLAGCAGGAAAGAECGEAPVPRDPALLPVHRQAGKCARPVQGPGLAAHGAHLHQCAGVRGTGKHPPGPGPGLATEPVPGRRCCGCHPVCHLLPHGAGQDTAAAAGRGPGPHLQGLPGLPGADLPPRGCAWHQPGHGVHTAA</sequence>
<dbReference type="Proteomes" id="UP000694564">
    <property type="component" value="Chromosome 2"/>
</dbReference>
<evidence type="ECO:0000313" key="2">
    <source>
        <dbReference type="Ensembl" id="ENSSVLP00005000484.1"/>
    </source>
</evidence>
<reference evidence="2" key="2">
    <citation type="submission" date="2025-09" db="UniProtKB">
        <authorList>
            <consortium name="Ensembl"/>
        </authorList>
    </citation>
    <scope>IDENTIFICATION</scope>
</reference>
<organism evidence="2 3">
    <name type="scientific">Sciurus vulgaris</name>
    <name type="common">Eurasian red squirrel</name>
    <dbReference type="NCBI Taxonomy" id="55149"/>
    <lineage>
        <taxon>Eukaryota</taxon>
        <taxon>Metazoa</taxon>
        <taxon>Chordata</taxon>
        <taxon>Craniata</taxon>
        <taxon>Vertebrata</taxon>
        <taxon>Euteleostomi</taxon>
        <taxon>Mammalia</taxon>
        <taxon>Eutheria</taxon>
        <taxon>Euarchontoglires</taxon>
        <taxon>Glires</taxon>
        <taxon>Rodentia</taxon>
        <taxon>Sciuromorpha</taxon>
        <taxon>Sciuridae</taxon>
        <taxon>Sciurinae</taxon>
        <taxon>Sciurini</taxon>
        <taxon>Sciurus</taxon>
    </lineage>
</organism>
<evidence type="ECO:0000313" key="3">
    <source>
        <dbReference type="Proteomes" id="UP000694564"/>
    </source>
</evidence>
<accession>A0A8D2AE68</accession>
<reference evidence="2" key="1">
    <citation type="submission" date="2025-08" db="UniProtKB">
        <authorList>
            <consortium name="Ensembl"/>
        </authorList>
    </citation>
    <scope>IDENTIFICATION</scope>
</reference>
<dbReference type="GeneTree" id="ENSGT00940000157766"/>
<dbReference type="OrthoDB" id="193856at2759"/>
<name>A0A8D2AE68_SCIVU</name>
<gene>
    <name evidence="2" type="primary">SLC25A29</name>
</gene>
<proteinExistence type="predicted"/>
<evidence type="ECO:0000256" key="1">
    <source>
        <dbReference type="SAM" id="MobiDB-lite"/>
    </source>
</evidence>
<protein>
    <submittedName>
        <fullName evidence="2">Solute carrier family 25 member 29</fullName>
    </submittedName>
</protein>
<feature type="region of interest" description="Disordered" evidence="1">
    <location>
        <begin position="103"/>
        <end position="145"/>
    </location>
</feature>
<keyword evidence="3" id="KW-1185">Reference proteome</keyword>
<feature type="compositionally biased region" description="Low complexity" evidence="1">
    <location>
        <begin position="113"/>
        <end position="131"/>
    </location>
</feature>
<dbReference type="Ensembl" id="ENSSVLT00005000551.1">
    <property type="protein sequence ID" value="ENSSVLP00005000484.1"/>
    <property type="gene ID" value="ENSSVLG00005000446.1"/>
</dbReference>